<dbReference type="InterPro" id="IPR031837">
    <property type="entry name" value="DUF5071"/>
</dbReference>
<dbReference type="HOGENOM" id="CLU_1851594_0_0_9"/>
<proteinExistence type="predicted"/>
<dbReference type="EMBL" id="CP003326">
    <property type="protein sequence ID" value="AFS79731.1"/>
    <property type="molecule type" value="Genomic_DNA"/>
</dbReference>
<evidence type="ECO:0000313" key="2">
    <source>
        <dbReference type="EMBL" id="AFS79731.1"/>
    </source>
</evidence>
<keyword evidence="3" id="KW-1185">Reference proteome</keyword>
<dbReference type="InterPro" id="IPR038692">
    <property type="entry name" value="Cthe_2751_sf"/>
</dbReference>
<dbReference type="KEGG" id="cad:Curi_c27380"/>
<feature type="domain" description="DUF5071" evidence="1">
    <location>
        <begin position="66"/>
        <end position="132"/>
    </location>
</feature>
<evidence type="ECO:0000313" key="3">
    <source>
        <dbReference type="Proteomes" id="UP000006094"/>
    </source>
</evidence>
<dbReference type="RefSeq" id="WP_014968865.1">
    <property type="nucleotide sequence ID" value="NC_018664.1"/>
</dbReference>
<accession>K0B5B0</accession>
<gene>
    <name evidence="2" type="ordered locus">Curi_c27380</name>
</gene>
<evidence type="ECO:0000259" key="1">
    <source>
        <dbReference type="Pfam" id="PF16804"/>
    </source>
</evidence>
<name>K0B5B0_GOTA9</name>
<dbReference type="Proteomes" id="UP000006094">
    <property type="component" value="Chromosome"/>
</dbReference>
<sequence>MFMYKNLINDLNWNYSDEVQSKAIEELSKLSVAEIKNIILPNGKEHWHNAAIVIYNIISKNKNLIQKEEDELSHLMEWTQDLNWPGSLTIVDSLSLLDEDLVAKLIKNTLKIAQNEGDEDWIDSLKYIAEKLGYNKER</sequence>
<dbReference type="AlphaFoldDB" id="K0B5B0"/>
<dbReference type="Pfam" id="PF16804">
    <property type="entry name" value="DUF5071"/>
    <property type="match status" value="1"/>
</dbReference>
<dbReference type="Gene3D" id="1.25.40.750">
    <property type="entry name" value="Domain of unknown function DUF5071"/>
    <property type="match status" value="1"/>
</dbReference>
<organism evidence="2 3">
    <name type="scientific">Gottschalkia acidurici (strain ATCC 7906 / DSM 604 / BCRC 14475 / CIP 104303 / KCTC 5404 / NCIMB 10678 / 9a)</name>
    <name type="common">Clostridium acidurici</name>
    <dbReference type="NCBI Taxonomy" id="1128398"/>
    <lineage>
        <taxon>Bacteria</taxon>
        <taxon>Bacillati</taxon>
        <taxon>Bacillota</taxon>
        <taxon>Tissierellia</taxon>
        <taxon>Tissierellales</taxon>
        <taxon>Gottschalkiaceae</taxon>
        <taxon>Gottschalkia</taxon>
    </lineage>
</organism>
<dbReference type="OrthoDB" id="1846249at2"/>
<reference evidence="2 3" key="1">
    <citation type="journal article" date="2012" name="PLoS ONE">
        <title>The purine-utilizing bacterium Clostridium acidurici 9a: a genome-guided metabolic reconsideration.</title>
        <authorList>
            <person name="Hartwich K."/>
            <person name="Poehlein A."/>
            <person name="Daniel R."/>
        </authorList>
    </citation>
    <scope>NUCLEOTIDE SEQUENCE [LARGE SCALE GENOMIC DNA]</scope>
    <source>
        <strain evidence="3">ATCC 7906 / DSM 604 / BCRC 14475 / CIP 104303 / KCTC 5404 / NCIMB 10678 / 9a</strain>
    </source>
</reference>
<protein>
    <recommendedName>
        <fullName evidence="1">DUF5071 domain-containing protein</fullName>
    </recommendedName>
</protein>